<dbReference type="eggNOG" id="COG1589">
    <property type="taxonomic scope" value="Bacteria"/>
</dbReference>
<dbReference type="InterPro" id="IPR026580">
    <property type="entry name" value="DivIB"/>
</dbReference>
<dbReference type="AlphaFoldDB" id="A0A024QDA6"/>
<evidence type="ECO:0000256" key="3">
    <source>
        <dbReference type="ARBA" id="ARBA00022618"/>
    </source>
</evidence>
<evidence type="ECO:0000256" key="1">
    <source>
        <dbReference type="ARBA" id="ARBA00004370"/>
    </source>
</evidence>
<dbReference type="PROSITE" id="PS51779">
    <property type="entry name" value="POTRA"/>
    <property type="match status" value="1"/>
</dbReference>
<comment type="function">
    <text evidence="8">Cell division protein that may be involved in stabilizing or promoting the assembly of the division complex.</text>
</comment>
<evidence type="ECO:0000313" key="12">
    <source>
        <dbReference type="Proteomes" id="UP000028875"/>
    </source>
</evidence>
<comment type="caution">
    <text evidence="11">The sequence shown here is derived from an EMBL/GenBank/DDBJ whole genome shotgun (WGS) entry which is preliminary data.</text>
</comment>
<dbReference type="Gene3D" id="3.10.20.310">
    <property type="entry name" value="membrane protein fhac"/>
    <property type="match status" value="1"/>
</dbReference>
<feature type="transmembrane region" description="Helical" evidence="8">
    <location>
        <begin position="28"/>
        <end position="45"/>
    </location>
</feature>
<evidence type="ECO:0000256" key="4">
    <source>
        <dbReference type="ARBA" id="ARBA00022692"/>
    </source>
</evidence>
<dbReference type="OrthoDB" id="1819027at2"/>
<organism evidence="11 12">
    <name type="scientific">Virgibacillus massiliensis</name>
    <dbReference type="NCBI Taxonomy" id="1462526"/>
    <lineage>
        <taxon>Bacteria</taxon>
        <taxon>Bacillati</taxon>
        <taxon>Bacillota</taxon>
        <taxon>Bacilli</taxon>
        <taxon>Bacillales</taxon>
        <taxon>Bacillaceae</taxon>
        <taxon>Virgibacillus</taxon>
    </lineage>
</organism>
<proteinExistence type="inferred from homology"/>
<keyword evidence="5 8" id="KW-1133">Transmembrane helix</keyword>
<dbReference type="InterPro" id="IPR013685">
    <property type="entry name" value="POTRA_FtsQ_type"/>
</dbReference>
<keyword evidence="4 8" id="KW-0812">Transmembrane</keyword>
<dbReference type="Pfam" id="PF08478">
    <property type="entry name" value="POTRA_1"/>
    <property type="match status" value="1"/>
</dbReference>
<dbReference type="InterPro" id="IPR034746">
    <property type="entry name" value="POTRA"/>
</dbReference>
<name>A0A024QDA6_9BACI</name>
<feature type="domain" description="POTRA" evidence="10">
    <location>
        <begin position="50"/>
        <end position="118"/>
    </location>
</feature>
<evidence type="ECO:0000313" key="11">
    <source>
        <dbReference type="EMBL" id="CDQ40205.1"/>
    </source>
</evidence>
<keyword evidence="3 8" id="KW-0132">Cell division</keyword>
<keyword evidence="12" id="KW-1185">Reference proteome</keyword>
<dbReference type="GO" id="GO:0043093">
    <property type="term" value="P:FtsZ-dependent cytokinesis"/>
    <property type="evidence" value="ECO:0007669"/>
    <property type="project" value="UniProtKB-UniRule"/>
</dbReference>
<evidence type="ECO:0000256" key="9">
    <source>
        <dbReference type="SAM" id="MobiDB-lite"/>
    </source>
</evidence>
<dbReference type="Gene3D" id="3.40.50.10960">
    <property type="match status" value="1"/>
</dbReference>
<keyword evidence="6 8" id="KW-0472">Membrane</keyword>
<dbReference type="RefSeq" id="WP_021291668.1">
    <property type="nucleotide sequence ID" value="NZ_BNER01000004.1"/>
</dbReference>
<dbReference type="GO" id="GO:0032153">
    <property type="term" value="C:cell division site"/>
    <property type="evidence" value="ECO:0007669"/>
    <property type="project" value="UniProtKB-UniRule"/>
</dbReference>
<dbReference type="InterPro" id="IPR005548">
    <property type="entry name" value="Cell_div_FtsQ/DivIB_C"/>
</dbReference>
<evidence type="ECO:0000256" key="6">
    <source>
        <dbReference type="ARBA" id="ARBA00023136"/>
    </source>
</evidence>
<dbReference type="InterPro" id="IPR050487">
    <property type="entry name" value="FtsQ_DivIB"/>
</dbReference>
<evidence type="ECO:0000256" key="5">
    <source>
        <dbReference type="ARBA" id="ARBA00022989"/>
    </source>
</evidence>
<keyword evidence="7 8" id="KW-0131">Cell cycle</keyword>
<comment type="subcellular location">
    <subcellularLocation>
        <location evidence="8">Cell membrane</location>
        <topology evidence="8">Single-pass type II membrane protein</topology>
    </subcellularLocation>
    <subcellularLocation>
        <location evidence="1">Membrane</location>
    </subcellularLocation>
    <text evidence="8">Localizes to the division septum.</text>
</comment>
<reference evidence="11 12" key="1">
    <citation type="submission" date="2014-03" db="EMBL/GenBank/DDBJ databases">
        <authorList>
            <person name="Urmite Genomes U."/>
        </authorList>
    </citation>
    <scope>NUCLEOTIDE SEQUENCE [LARGE SCALE GENOMIC DNA]</scope>
    <source>
        <strain evidence="11 12">Vm-5</strain>
    </source>
</reference>
<keyword evidence="2 8" id="KW-1003">Cell membrane</keyword>
<evidence type="ECO:0000256" key="8">
    <source>
        <dbReference type="HAMAP-Rule" id="MF_00912"/>
    </source>
</evidence>
<evidence type="ECO:0000256" key="7">
    <source>
        <dbReference type="ARBA" id="ARBA00023306"/>
    </source>
</evidence>
<dbReference type="Proteomes" id="UP000028875">
    <property type="component" value="Unassembled WGS sequence"/>
</dbReference>
<protein>
    <recommendedName>
        <fullName evidence="8">Cell division protein DivIB</fullName>
    </recommendedName>
</protein>
<gene>
    <name evidence="8 11" type="primary">divIB</name>
    <name evidence="11" type="ORF">BN990_02524</name>
</gene>
<dbReference type="PANTHER" id="PTHR37820">
    <property type="entry name" value="CELL DIVISION PROTEIN DIVIB"/>
    <property type="match status" value="1"/>
</dbReference>
<evidence type="ECO:0000256" key="2">
    <source>
        <dbReference type="ARBA" id="ARBA00022475"/>
    </source>
</evidence>
<dbReference type="PANTHER" id="PTHR37820:SF1">
    <property type="entry name" value="CELL DIVISION PROTEIN FTSQ"/>
    <property type="match status" value="1"/>
</dbReference>
<reference evidence="12" key="2">
    <citation type="submission" date="2014-05" db="EMBL/GenBank/DDBJ databases">
        <title>Draft genome sequence of Virgibacillus massiliensis Vm-5.</title>
        <authorList>
            <person name="Khelaifia S."/>
            <person name="Croce O."/>
            <person name="Lagier J.C."/>
            <person name="Raoult D."/>
        </authorList>
    </citation>
    <scope>NUCLEOTIDE SEQUENCE [LARGE SCALE GENOMIC DNA]</scope>
    <source>
        <strain evidence="12">Vm-5</strain>
    </source>
</reference>
<comment type="similarity">
    <text evidence="8">Belongs to the FtsQ/DivIB family. DivIB subfamily.</text>
</comment>
<dbReference type="HAMAP" id="MF_00912">
    <property type="entry name" value="DivIB"/>
    <property type="match status" value="1"/>
</dbReference>
<dbReference type="Pfam" id="PF03799">
    <property type="entry name" value="FtsQ_DivIB_C"/>
    <property type="match status" value="1"/>
</dbReference>
<dbReference type="EMBL" id="CCDP010000001">
    <property type="protein sequence ID" value="CDQ40205.1"/>
    <property type="molecule type" value="Genomic_DNA"/>
</dbReference>
<feature type="compositionally biased region" description="Acidic residues" evidence="9">
    <location>
        <begin position="254"/>
        <end position="269"/>
    </location>
</feature>
<dbReference type="STRING" id="1462526.BN990_02524"/>
<accession>A0A024QDA6</accession>
<dbReference type="GO" id="GO:0005886">
    <property type="term" value="C:plasma membrane"/>
    <property type="evidence" value="ECO:0007669"/>
    <property type="project" value="UniProtKB-SubCell"/>
</dbReference>
<feature type="region of interest" description="Disordered" evidence="9">
    <location>
        <begin position="249"/>
        <end position="269"/>
    </location>
</feature>
<sequence length="269" mass="30921">MAKKKIVSIEDRIPKLKQARKKKANRRLIFYLSIFFFLISIIVYLQSPLSQVRTIEIKGNIFLTDEQVREQSEITEGMNIWTMDKSANEKALSNNPIVASVDINRHLPWTVSIEVEEYHRVGYIQKDTSYYPILGNGTMLQSMETGTFYGDAPLITNFEEESYLHRMTSELEKLPKSLLKLISEIHWAPTDDNKNKVVLYMNDGFMVDATIRNFAERMEVYPSIVAQLDEESRGIIHIGVGAYFESFDKGTSSEESEAEVNGETEENQE</sequence>
<evidence type="ECO:0000259" key="10">
    <source>
        <dbReference type="PROSITE" id="PS51779"/>
    </source>
</evidence>